<evidence type="ECO:0000259" key="1">
    <source>
        <dbReference type="PROSITE" id="PS50022"/>
    </source>
</evidence>
<dbReference type="PROSITE" id="PS50022">
    <property type="entry name" value="FA58C_3"/>
    <property type="match status" value="1"/>
</dbReference>
<dbReference type="Gene3D" id="2.60.120.260">
    <property type="entry name" value="Galactose-binding domain-like"/>
    <property type="match status" value="1"/>
</dbReference>
<protein>
    <recommendedName>
        <fullName evidence="1">F5/8 type C domain-containing protein</fullName>
    </recommendedName>
</protein>
<evidence type="ECO:0000313" key="2">
    <source>
        <dbReference type="EMBL" id="KAK8733019.1"/>
    </source>
</evidence>
<dbReference type="InterPro" id="IPR000421">
    <property type="entry name" value="FA58C"/>
</dbReference>
<keyword evidence="3" id="KW-1185">Reference proteome</keyword>
<dbReference type="InterPro" id="IPR008979">
    <property type="entry name" value="Galactose-bd-like_sf"/>
</dbReference>
<proteinExistence type="predicted"/>
<dbReference type="Proteomes" id="UP001445076">
    <property type="component" value="Unassembled WGS sequence"/>
</dbReference>
<dbReference type="AlphaFoldDB" id="A0AAW0X4J6"/>
<reference evidence="2 3" key="1">
    <citation type="journal article" date="2024" name="BMC Genomics">
        <title>Genome assembly of redclaw crayfish (Cherax quadricarinatus) provides insights into its immune adaptation and hypoxia tolerance.</title>
        <authorList>
            <person name="Liu Z."/>
            <person name="Zheng J."/>
            <person name="Li H."/>
            <person name="Fang K."/>
            <person name="Wang S."/>
            <person name="He J."/>
            <person name="Zhou D."/>
            <person name="Weng S."/>
            <person name="Chi M."/>
            <person name="Gu Z."/>
            <person name="He J."/>
            <person name="Li F."/>
            <person name="Wang M."/>
        </authorList>
    </citation>
    <scope>NUCLEOTIDE SEQUENCE [LARGE SCALE GENOMIC DNA]</scope>
    <source>
        <strain evidence="2">ZL_2023a</strain>
    </source>
</reference>
<name>A0AAW0X4J6_CHEQU</name>
<evidence type="ECO:0000313" key="3">
    <source>
        <dbReference type="Proteomes" id="UP001445076"/>
    </source>
</evidence>
<dbReference type="SUPFAM" id="SSF49785">
    <property type="entry name" value="Galactose-binding domain-like"/>
    <property type="match status" value="1"/>
</dbReference>
<feature type="domain" description="F5/8 type C" evidence="1">
    <location>
        <begin position="811"/>
        <end position="901"/>
    </location>
</feature>
<comment type="caution">
    <text evidence="2">The sequence shown here is derived from an EMBL/GenBank/DDBJ whole genome shotgun (WGS) entry which is preliminary data.</text>
</comment>
<organism evidence="2 3">
    <name type="scientific">Cherax quadricarinatus</name>
    <name type="common">Australian red claw crayfish</name>
    <dbReference type="NCBI Taxonomy" id="27406"/>
    <lineage>
        <taxon>Eukaryota</taxon>
        <taxon>Metazoa</taxon>
        <taxon>Ecdysozoa</taxon>
        <taxon>Arthropoda</taxon>
        <taxon>Crustacea</taxon>
        <taxon>Multicrustacea</taxon>
        <taxon>Malacostraca</taxon>
        <taxon>Eumalacostraca</taxon>
        <taxon>Eucarida</taxon>
        <taxon>Decapoda</taxon>
        <taxon>Pleocyemata</taxon>
        <taxon>Astacidea</taxon>
        <taxon>Parastacoidea</taxon>
        <taxon>Parastacidae</taxon>
        <taxon>Cherax</taxon>
    </lineage>
</organism>
<sequence length="1061" mass="112645">MTGTVSQLITSDINWYSGSQAGLSVNLTFPAGGTPYQSLVLESAGDLSVSGWGARACEVRILSAGKAVPCIAGFTDDINAQTLMYLAKNDSVFNDGMRLPMGPACGTNRLTTGKPSDYKVSIRVVYYMPTPQPTAVAGRFNLSVGISLASNLIWTGWDSFTYTTAAPTSPTVVFTVAPSSVPIASIMPGVPQVIKVVLKTPPGSVGQYSIVFTVNSVSTISLCKILILDIGSNYACLDKNPYFKETIPFQPNTIIHSPVNWGLQATVNFGILRNLGTGTMYPGNVGDVNSIVLGVVLKGVAGGTGVLTATLTGFPNPPATASLTVSSVMPDLGGNIVVTAQGVDGTGNAYDGVMKLVNFNLTVPAGYGKEVTATITNNAASVFTICFAAVIFAGQNLPCLIPPQVISNLTVNTATQQVMSVQFGSVCYRQFTNNSFDDVAVLQVGVMFLPSMGSTATLSLALTENSVVAAPVTFTVTKLSTAYSPGFINTTGMMLGLINNGTYTVTPGLRTWIGVTFTIPKGVTTDVEVGVMTPSDSGRAYATVHGFRFVPGLASRNLGCLLQNCSLYKPSIIQNSSLSMPMIHPSQTDTLTSSLLYITNTGLSYYQHSYQVQDDQLWIEADIWIADHPNATNGATINIHFAIKAADKIFVITVPLTLDKTATQVMSVVTNIFLTDNTTTLFSQGERVELTLQAYHVVNVSTLEANTAAVRILMPKYLGFVPGLDSCTGNITGNLTTSGYIDYEIGYLFFTDILELNCTLTIDPNNTLPKGLGIVNATTIMRLVCSTSLNAALKYCGNTSYVGYQMNGEDCTNPLGMATMSACQLTASSAIDSTTGPLMAVPGSGSGWSPPVRAGATWSDYYTIDFLKDTRVTRIVLEAVTGTLSISSFKMQYSQNGYTDWYGCYLQNTTNTCTGQLSTILSTDVTKWRHAAYDSVNKFLYFCDVSLDGTHLLCFCTPDGVTWNAMPSYIGGLVGFDTTTSMMYAMDTKWVAMVGSIDCVNWSIVSAADQAKINASATPPTSIPGKPAATLGSVIIGPWTADFTGLQLGGQYMAKWANCCS</sequence>
<accession>A0AAW0X4J6</accession>
<dbReference type="EMBL" id="JARKIK010000055">
    <property type="protein sequence ID" value="KAK8733019.1"/>
    <property type="molecule type" value="Genomic_DNA"/>
</dbReference>
<gene>
    <name evidence="2" type="ORF">OTU49_006711</name>
</gene>